<dbReference type="GO" id="GO:0055085">
    <property type="term" value="P:transmembrane transport"/>
    <property type="evidence" value="ECO:0007669"/>
    <property type="project" value="InterPro"/>
</dbReference>
<dbReference type="CDD" id="cd06261">
    <property type="entry name" value="TM_PBP2"/>
    <property type="match status" value="1"/>
</dbReference>
<proteinExistence type="inferred from homology"/>
<comment type="subcellular location">
    <subcellularLocation>
        <location evidence="1 7">Cell membrane</location>
        <topology evidence="1 7">Multi-pass membrane protein</topology>
    </subcellularLocation>
</comment>
<comment type="similarity">
    <text evidence="7">Belongs to the binding-protein-dependent transport system permease family.</text>
</comment>
<gene>
    <name evidence="9" type="ORF">EET67_12105</name>
</gene>
<dbReference type="GO" id="GO:0005886">
    <property type="term" value="C:plasma membrane"/>
    <property type="evidence" value="ECO:0007669"/>
    <property type="project" value="UniProtKB-SubCell"/>
</dbReference>
<dbReference type="PANTHER" id="PTHR43386:SF25">
    <property type="entry name" value="PEPTIDE ABC TRANSPORTER PERMEASE PROTEIN"/>
    <property type="match status" value="1"/>
</dbReference>
<evidence type="ECO:0000256" key="3">
    <source>
        <dbReference type="ARBA" id="ARBA00022475"/>
    </source>
</evidence>
<feature type="transmembrane region" description="Helical" evidence="7">
    <location>
        <begin position="114"/>
        <end position="143"/>
    </location>
</feature>
<dbReference type="Proteomes" id="UP000281647">
    <property type="component" value="Unassembled WGS sequence"/>
</dbReference>
<evidence type="ECO:0000256" key="1">
    <source>
        <dbReference type="ARBA" id="ARBA00004651"/>
    </source>
</evidence>
<keyword evidence="10" id="KW-1185">Reference proteome</keyword>
<dbReference type="InterPro" id="IPR000515">
    <property type="entry name" value="MetI-like"/>
</dbReference>
<dbReference type="RefSeq" id="WP_128626991.1">
    <property type="nucleotide sequence ID" value="NZ_RKST01000011.1"/>
</dbReference>
<keyword evidence="6 7" id="KW-0472">Membrane</keyword>
<feature type="transmembrane region" description="Helical" evidence="7">
    <location>
        <begin position="234"/>
        <end position="263"/>
    </location>
</feature>
<organism evidence="9 10">
    <name type="scientific">Borborobacter arsenicus</name>
    <dbReference type="NCBI Taxonomy" id="1851146"/>
    <lineage>
        <taxon>Bacteria</taxon>
        <taxon>Pseudomonadati</taxon>
        <taxon>Pseudomonadota</taxon>
        <taxon>Alphaproteobacteria</taxon>
        <taxon>Hyphomicrobiales</taxon>
        <taxon>Phyllobacteriaceae</taxon>
        <taxon>Borborobacter</taxon>
    </lineage>
</organism>
<evidence type="ECO:0000313" key="9">
    <source>
        <dbReference type="EMBL" id="RUM97399.1"/>
    </source>
</evidence>
<dbReference type="Pfam" id="PF00528">
    <property type="entry name" value="BPD_transp_1"/>
    <property type="match status" value="1"/>
</dbReference>
<name>A0A432V5I8_9HYPH</name>
<dbReference type="InterPro" id="IPR035906">
    <property type="entry name" value="MetI-like_sf"/>
</dbReference>
<feature type="domain" description="ABC transmembrane type-1" evidence="8">
    <location>
        <begin position="70"/>
        <end position="259"/>
    </location>
</feature>
<keyword evidence="4 7" id="KW-0812">Transmembrane</keyword>
<keyword evidence="5 7" id="KW-1133">Transmembrane helix</keyword>
<evidence type="ECO:0000256" key="6">
    <source>
        <dbReference type="ARBA" id="ARBA00023136"/>
    </source>
</evidence>
<evidence type="ECO:0000256" key="5">
    <source>
        <dbReference type="ARBA" id="ARBA00022989"/>
    </source>
</evidence>
<dbReference type="SUPFAM" id="SSF161098">
    <property type="entry name" value="MetI-like"/>
    <property type="match status" value="1"/>
</dbReference>
<comment type="caution">
    <text evidence="9">The sequence shown here is derived from an EMBL/GenBank/DDBJ whole genome shotgun (WGS) entry which is preliminary data.</text>
</comment>
<dbReference type="Gene3D" id="1.10.3720.10">
    <property type="entry name" value="MetI-like"/>
    <property type="match status" value="1"/>
</dbReference>
<dbReference type="PANTHER" id="PTHR43386">
    <property type="entry name" value="OLIGOPEPTIDE TRANSPORT SYSTEM PERMEASE PROTEIN APPC"/>
    <property type="match status" value="1"/>
</dbReference>
<reference evidence="9 10" key="1">
    <citation type="submission" date="2018-11" db="EMBL/GenBank/DDBJ databases">
        <title>Pseudaminobacter arsenicus sp. nov., an arsenic-resistant bacterium isolated from arsenic-rich aquifers.</title>
        <authorList>
            <person name="Mu Y."/>
        </authorList>
    </citation>
    <scope>NUCLEOTIDE SEQUENCE [LARGE SCALE GENOMIC DNA]</scope>
    <source>
        <strain evidence="9 10">CB3</strain>
    </source>
</reference>
<evidence type="ECO:0000259" key="8">
    <source>
        <dbReference type="PROSITE" id="PS50928"/>
    </source>
</evidence>
<keyword evidence="2 7" id="KW-0813">Transport</keyword>
<dbReference type="InterPro" id="IPR025966">
    <property type="entry name" value="OppC_N"/>
</dbReference>
<evidence type="ECO:0000313" key="10">
    <source>
        <dbReference type="Proteomes" id="UP000281647"/>
    </source>
</evidence>
<feature type="transmembrane region" description="Helical" evidence="7">
    <location>
        <begin position="195"/>
        <end position="214"/>
    </location>
</feature>
<accession>A0A432V5I8</accession>
<evidence type="ECO:0000256" key="7">
    <source>
        <dbReference type="RuleBase" id="RU363032"/>
    </source>
</evidence>
<dbReference type="Pfam" id="PF12911">
    <property type="entry name" value="OppC_N"/>
    <property type="match status" value="1"/>
</dbReference>
<feature type="transmembrane region" description="Helical" evidence="7">
    <location>
        <begin position="72"/>
        <end position="102"/>
    </location>
</feature>
<dbReference type="OrthoDB" id="9766870at2"/>
<feature type="transmembrane region" description="Helical" evidence="7">
    <location>
        <begin position="12"/>
        <end position="32"/>
    </location>
</feature>
<dbReference type="PROSITE" id="PS50928">
    <property type="entry name" value="ABC_TM1"/>
    <property type="match status" value="1"/>
</dbReference>
<sequence>MANVKRIPIPALIGIILTVLFLIAAIFAPWIAPYGNGQIVGDVWEPMSAQYWLGTDNLGRDLLSRMIYGARITIFIAVLATALSFTLGATLGFCAAVLGGWFDTLMSRAVDLLMAIPTLIFALVVLSVLPSTLVTLILVMGILDSTRVYRLSRAIAVDIEVMDFVEAAKLRGEGMRWIIFREILPNALSPLISELGLRFIYAILFLSALSFLGLGVQPPDADWGGMVKENKDGIVFGIGAALIPAAAIAMLAISVNLVADWVLNRTSDLKGGRGNG</sequence>
<evidence type="ECO:0000256" key="2">
    <source>
        <dbReference type="ARBA" id="ARBA00022448"/>
    </source>
</evidence>
<keyword evidence="3" id="KW-1003">Cell membrane</keyword>
<dbReference type="InterPro" id="IPR050366">
    <property type="entry name" value="BP-dependent_transpt_permease"/>
</dbReference>
<dbReference type="AlphaFoldDB" id="A0A432V5I8"/>
<dbReference type="EMBL" id="RKST01000011">
    <property type="protein sequence ID" value="RUM97399.1"/>
    <property type="molecule type" value="Genomic_DNA"/>
</dbReference>
<protein>
    <submittedName>
        <fullName evidence="9">ABC transporter permease</fullName>
    </submittedName>
</protein>
<evidence type="ECO:0000256" key="4">
    <source>
        <dbReference type="ARBA" id="ARBA00022692"/>
    </source>
</evidence>